<keyword evidence="6" id="KW-1185">Reference proteome</keyword>
<protein>
    <submittedName>
        <fullName evidence="5">DgyrCDS1526</fullName>
    </submittedName>
</protein>
<keyword evidence="1" id="KW-0106">Calcium</keyword>
<feature type="compositionally biased region" description="Low complexity" evidence="3">
    <location>
        <begin position="756"/>
        <end position="771"/>
    </location>
</feature>
<dbReference type="PROSITE" id="PS00018">
    <property type="entry name" value="EF_HAND_1"/>
    <property type="match status" value="1"/>
</dbReference>
<sequence length="771" mass="87195">MDRLQCSPSSSTDSISSEEEEKLRRLFEACDRDGDGYIDMEDLKEMCHQLHLEDSVEEIIVHFNHQGLYNRISYEQFARCGMQLKPEIELQECRPPPLPPRRTVTFSNVNQYIDEAALAQNSLYSMLEKSDPAVLKHITQRVECSKTLQLCNSLHLASLQSLIAEKVAVKQEISVLENDRSRYEERVTELQSVIAELRKKITTSSKHIDVIREEEEEENDSVEVEQPNTNLGASAQVEKDNMNNLHIKHKRRCIYYSTEPHQSLPNLHYSLSGEDDVRELKSQLHLIRIERDELKKRIDGSNTSSSNHYESIDQLDTIQNSKSCSSPVKIAEKKKLKTVFDRTSLLGSDLTSCNSGLESACIAEQLVHDWRESSKIQEMIQGIGAGNLPDRVVKEFEIEVERLNSKVEHIKAQNDVLSLSLSESKAHSDRLSQLLAKYESNQTALQIALSNAEQAIECFEVLLAFATADRQLLSPNCRVSDSEKSLNSRRDAERRAKRLLNNRHRQRTTQSAPWESISTNSSTTTNTSSGAETDEESKLKDMIADLKLERSAVKSTVVDLESVHNVDPPPTQNLSTQRLDLENAVLVQELLAVKEERAELRSQIHNLHKEKTALQVQLYGKNELDNTNVEQLQKEMTNGTLNSTLTLADLPPDVDEVFKREKKLKNRVHELVSTLERMSKNAEARHQQSTDLVNELKNANSALITAFEKAKKKYQAKIKKLETKVQTVTGLCEAQVKSLKQRIAQLEHSVNGGVLPPTSQSPQPAPSETSL</sequence>
<evidence type="ECO:0000256" key="1">
    <source>
        <dbReference type="ARBA" id="ARBA00022837"/>
    </source>
</evidence>
<dbReference type="PROSITE" id="PS50222">
    <property type="entry name" value="EF_HAND_2"/>
    <property type="match status" value="1"/>
</dbReference>
<dbReference type="GO" id="GO:0005509">
    <property type="term" value="F:calcium ion binding"/>
    <property type="evidence" value="ECO:0007669"/>
    <property type="project" value="InterPro"/>
</dbReference>
<dbReference type="PANTHER" id="PTHR23347:SF6">
    <property type="entry name" value="FI17904P1"/>
    <property type="match status" value="1"/>
</dbReference>
<dbReference type="InterPro" id="IPR018247">
    <property type="entry name" value="EF_Hand_1_Ca_BS"/>
</dbReference>
<dbReference type="InterPro" id="IPR011992">
    <property type="entry name" value="EF-hand-dom_pair"/>
</dbReference>
<accession>A0A7I8V7I0</accession>
<dbReference type="Proteomes" id="UP000549394">
    <property type="component" value="Unassembled WGS sequence"/>
</dbReference>
<reference evidence="5 6" key="1">
    <citation type="submission" date="2020-08" db="EMBL/GenBank/DDBJ databases">
        <authorList>
            <person name="Hejnol A."/>
        </authorList>
    </citation>
    <scope>NUCLEOTIDE SEQUENCE [LARGE SCALE GENOMIC DNA]</scope>
</reference>
<dbReference type="InterPro" id="IPR002048">
    <property type="entry name" value="EF_hand_dom"/>
</dbReference>
<dbReference type="Gene3D" id="1.10.238.10">
    <property type="entry name" value="EF-hand"/>
    <property type="match status" value="1"/>
</dbReference>
<dbReference type="SMART" id="SM00054">
    <property type="entry name" value="EFh"/>
    <property type="match status" value="1"/>
</dbReference>
<feature type="domain" description="EF-hand" evidence="4">
    <location>
        <begin position="18"/>
        <end position="53"/>
    </location>
</feature>
<dbReference type="Pfam" id="PF13499">
    <property type="entry name" value="EF-hand_7"/>
    <property type="match status" value="1"/>
</dbReference>
<dbReference type="PANTHER" id="PTHR23347">
    <property type="entry name" value="COLORECTAL MUTANT CANCER PROTEIN MCC PROTEIN -RELATED"/>
    <property type="match status" value="1"/>
</dbReference>
<dbReference type="Gene3D" id="1.20.5.170">
    <property type="match status" value="1"/>
</dbReference>
<gene>
    <name evidence="5" type="ORF">DGYR_LOCUS1471</name>
</gene>
<feature type="region of interest" description="Disordered" evidence="3">
    <location>
        <begin position="497"/>
        <end position="538"/>
    </location>
</feature>
<feature type="compositionally biased region" description="Basic residues" evidence="3">
    <location>
        <begin position="497"/>
        <end position="507"/>
    </location>
</feature>
<dbReference type="AlphaFoldDB" id="A0A7I8V7I0"/>
<dbReference type="InterPro" id="IPR019536">
    <property type="entry name" value="USHBP1_PDZ-bd"/>
</dbReference>
<keyword evidence="2" id="KW-0175">Coiled coil</keyword>
<evidence type="ECO:0000259" key="4">
    <source>
        <dbReference type="PROSITE" id="PS50222"/>
    </source>
</evidence>
<evidence type="ECO:0000313" key="6">
    <source>
        <dbReference type="Proteomes" id="UP000549394"/>
    </source>
</evidence>
<feature type="compositionally biased region" description="Low complexity" evidence="3">
    <location>
        <begin position="518"/>
        <end position="529"/>
    </location>
</feature>
<feature type="coiled-coil region" evidence="2">
    <location>
        <begin position="159"/>
        <end position="200"/>
    </location>
</feature>
<dbReference type="Pfam" id="PF10506">
    <property type="entry name" value="USHBP1_PDZ-bd"/>
    <property type="match status" value="2"/>
</dbReference>
<feature type="compositionally biased region" description="Polar residues" evidence="3">
    <location>
        <begin position="508"/>
        <end position="517"/>
    </location>
</feature>
<evidence type="ECO:0000256" key="3">
    <source>
        <dbReference type="SAM" id="MobiDB-lite"/>
    </source>
</evidence>
<comment type="caution">
    <text evidence="5">The sequence shown here is derived from an EMBL/GenBank/DDBJ whole genome shotgun (WGS) entry which is preliminary data.</text>
</comment>
<evidence type="ECO:0000313" key="5">
    <source>
        <dbReference type="EMBL" id="CAD5112297.1"/>
    </source>
</evidence>
<dbReference type="SUPFAM" id="SSF47473">
    <property type="entry name" value="EF-hand"/>
    <property type="match status" value="1"/>
</dbReference>
<name>A0A7I8V7I0_9ANNE</name>
<dbReference type="InterPro" id="IPR040171">
    <property type="entry name" value="USBP1-like"/>
</dbReference>
<dbReference type="OrthoDB" id="6256369at2759"/>
<feature type="region of interest" description="Disordered" evidence="3">
    <location>
        <begin position="749"/>
        <end position="771"/>
    </location>
</feature>
<feature type="coiled-coil region" evidence="2">
    <location>
        <begin position="583"/>
        <end position="617"/>
    </location>
</feature>
<feature type="coiled-coil region" evidence="2">
    <location>
        <begin position="661"/>
        <end position="731"/>
    </location>
</feature>
<proteinExistence type="predicted"/>
<organism evidence="5 6">
    <name type="scientific">Dimorphilus gyrociliatus</name>
    <dbReference type="NCBI Taxonomy" id="2664684"/>
    <lineage>
        <taxon>Eukaryota</taxon>
        <taxon>Metazoa</taxon>
        <taxon>Spiralia</taxon>
        <taxon>Lophotrochozoa</taxon>
        <taxon>Annelida</taxon>
        <taxon>Polychaeta</taxon>
        <taxon>Polychaeta incertae sedis</taxon>
        <taxon>Dinophilidae</taxon>
        <taxon>Dimorphilus</taxon>
    </lineage>
</organism>
<dbReference type="EMBL" id="CAJFCJ010000002">
    <property type="protein sequence ID" value="CAD5112297.1"/>
    <property type="molecule type" value="Genomic_DNA"/>
</dbReference>
<evidence type="ECO:0000256" key="2">
    <source>
        <dbReference type="SAM" id="Coils"/>
    </source>
</evidence>
<feature type="coiled-coil region" evidence="2">
    <location>
        <begin position="393"/>
        <end position="455"/>
    </location>
</feature>